<keyword evidence="2" id="KW-1185">Reference proteome</keyword>
<dbReference type="EMBL" id="JACSDY010000009">
    <property type="protein sequence ID" value="KAF7419873.1"/>
    <property type="molecule type" value="Genomic_DNA"/>
</dbReference>
<gene>
    <name evidence="1" type="ORF">H0235_010170</name>
</gene>
<organism evidence="1 2">
    <name type="scientific">Vespula pensylvanica</name>
    <name type="common">Western yellow jacket</name>
    <name type="synonym">Wasp</name>
    <dbReference type="NCBI Taxonomy" id="30213"/>
    <lineage>
        <taxon>Eukaryota</taxon>
        <taxon>Metazoa</taxon>
        <taxon>Ecdysozoa</taxon>
        <taxon>Arthropoda</taxon>
        <taxon>Hexapoda</taxon>
        <taxon>Insecta</taxon>
        <taxon>Pterygota</taxon>
        <taxon>Neoptera</taxon>
        <taxon>Endopterygota</taxon>
        <taxon>Hymenoptera</taxon>
        <taxon>Apocrita</taxon>
        <taxon>Aculeata</taxon>
        <taxon>Vespoidea</taxon>
        <taxon>Vespidae</taxon>
        <taxon>Vespinae</taxon>
        <taxon>Vespula</taxon>
    </lineage>
</organism>
<protein>
    <submittedName>
        <fullName evidence="1">Uncharacterized protein</fullName>
    </submittedName>
</protein>
<sequence>MKFTRGLSHQSDEKCMTPLINIEDPWSDASQRHQINSTCSQDLLTSDDNEHIPEEKEVIQKKEKIEPLKQYCAIEDLQDCAS</sequence>
<accession>A0A834U7F0</accession>
<dbReference type="Proteomes" id="UP000600918">
    <property type="component" value="Unassembled WGS sequence"/>
</dbReference>
<dbReference type="AlphaFoldDB" id="A0A834U7F0"/>
<proteinExistence type="predicted"/>
<name>A0A834U7F0_VESPE</name>
<comment type="caution">
    <text evidence="1">The sequence shown here is derived from an EMBL/GenBank/DDBJ whole genome shotgun (WGS) entry which is preliminary data.</text>
</comment>
<evidence type="ECO:0000313" key="1">
    <source>
        <dbReference type="EMBL" id="KAF7419873.1"/>
    </source>
</evidence>
<reference evidence="1" key="1">
    <citation type="journal article" date="2020" name="G3 (Bethesda)">
        <title>High-Quality Assemblies for Three Invasive Social Wasps from the &lt;i&gt;Vespula&lt;/i&gt; Genus.</title>
        <authorList>
            <person name="Harrop T.W.R."/>
            <person name="Guhlin J."/>
            <person name="McLaughlin G.M."/>
            <person name="Permina E."/>
            <person name="Stockwell P."/>
            <person name="Gilligan J."/>
            <person name="Le Lec M.F."/>
            <person name="Gruber M.A.M."/>
            <person name="Quinn O."/>
            <person name="Lovegrove M."/>
            <person name="Duncan E.J."/>
            <person name="Remnant E.J."/>
            <person name="Van Eeckhoven J."/>
            <person name="Graham B."/>
            <person name="Knapp R.A."/>
            <person name="Langford K.W."/>
            <person name="Kronenberg Z."/>
            <person name="Press M.O."/>
            <person name="Eacker S.M."/>
            <person name="Wilson-Rankin E.E."/>
            <person name="Purcell J."/>
            <person name="Lester P.J."/>
            <person name="Dearden P.K."/>
        </authorList>
    </citation>
    <scope>NUCLEOTIDE SEQUENCE</scope>
    <source>
        <strain evidence="1">Volc-1</strain>
    </source>
</reference>
<evidence type="ECO:0000313" key="2">
    <source>
        <dbReference type="Proteomes" id="UP000600918"/>
    </source>
</evidence>